<dbReference type="Proteomes" id="UP001501470">
    <property type="component" value="Unassembled WGS sequence"/>
</dbReference>
<feature type="region of interest" description="Disordered" evidence="1">
    <location>
        <begin position="208"/>
        <end position="269"/>
    </location>
</feature>
<keyword evidence="2" id="KW-1133">Transmembrane helix</keyword>
<sequence length="269" mass="27408">MPETPIHDALTPDAPAPDGLALDGLTPDVAERLLDLCEPAAGRHAGVAALLVAAAGPALPAELTSEDDTVREFRRAYRRSWRRRRNALIACAVAAVVSLGGTAYAASGAPLPDPVRRTVESLFGDDEGSAPATSPHAPPPGSPAAAPAPSRSPSPQASLSGATRIEELCRAWEASRANPQAPPVSGEDRRTLAQAAKGATGINDFCRGVLAPAPAPTTPTPAPTAPAASRPGEEGANVEPSAVEASRPGTVKPSTVKPSRTHPVKQSGR</sequence>
<evidence type="ECO:0000313" key="4">
    <source>
        <dbReference type="Proteomes" id="UP001501470"/>
    </source>
</evidence>
<reference evidence="4" key="1">
    <citation type="journal article" date="2019" name="Int. J. Syst. Evol. Microbiol.">
        <title>The Global Catalogue of Microorganisms (GCM) 10K type strain sequencing project: providing services to taxonomists for standard genome sequencing and annotation.</title>
        <authorList>
            <consortium name="The Broad Institute Genomics Platform"/>
            <consortium name="The Broad Institute Genome Sequencing Center for Infectious Disease"/>
            <person name="Wu L."/>
            <person name="Ma J."/>
        </authorList>
    </citation>
    <scope>NUCLEOTIDE SEQUENCE [LARGE SCALE GENOMIC DNA]</scope>
    <source>
        <strain evidence="4">JCM 15933</strain>
    </source>
</reference>
<accession>A0ABP4P6X9</accession>
<comment type="caution">
    <text evidence="3">The sequence shown here is derived from an EMBL/GenBank/DDBJ whole genome shotgun (WGS) entry which is preliminary data.</text>
</comment>
<evidence type="ECO:0000256" key="2">
    <source>
        <dbReference type="SAM" id="Phobius"/>
    </source>
</evidence>
<feature type="region of interest" description="Disordered" evidence="1">
    <location>
        <begin position="123"/>
        <end position="160"/>
    </location>
</feature>
<feature type="compositionally biased region" description="Pro residues" evidence="1">
    <location>
        <begin position="213"/>
        <end position="224"/>
    </location>
</feature>
<gene>
    <name evidence="3" type="ORF">GCM10009827_116060</name>
</gene>
<feature type="compositionally biased region" description="Low complexity" evidence="1">
    <location>
        <begin position="143"/>
        <end position="160"/>
    </location>
</feature>
<dbReference type="RefSeq" id="WP_344515241.1">
    <property type="nucleotide sequence ID" value="NZ_BAAAQD010000053.1"/>
</dbReference>
<keyword evidence="2" id="KW-0472">Membrane</keyword>
<keyword evidence="2" id="KW-0812">Transmembrane</keyword>
<proteinExistence type="predicted"/>
<evidence type="ECO:0000256" key="1">
    <source>
        <dbReference type="SAM" id="MobiDB-lite"/>
    </source>
</evidence>
<feature type="compositionally biased region" description="Basic residues" evidence="1">
    <location>
        <begin position="259"/>
        <end position="269"/>
    </location>
</feature>
<name>A0ABP4P6X9_9ACTN</name>
<protein>
    <submittedName>
        <fullName evidence="3">Uncharacterized protein</fullName>
    </submittedName>
</protein>
<keyword evidence="4" id="KW-1185">Reference proteome</keyword>
<dbReference type="EMBL" id="BAAAQD010000053">
    <property type="protein sequence ID" value="GAA1574960.1"/>
    <property type="molecule type" value="Genomic_DNA"/>
</dbReference>
<organism evidence="3 4">
    <name type="scientific">Dactylosporangium maewongense</name>
    <dbReference type="NCBI Taxonomy" id="634393"/>
    <lineage>
        <taxon>Bacteria</taxon>
        <taxon>Bacillati</taxon>
        <taxon>Actinomycetota</taxon>
        <taxon>Actinomycetes</taxon>
        <taxon>Micromonosporales</taxon>
        <taxon>Micromonosporaceae</taxon>
        <taxon>Dactylosporangium</taxon>
    </lineage>
</organism>
<evidence type="ECO:0000313" key="3">
    <source>
        <dbReference type="EMBL" id="GAA1574960.1"/>
    </source>
</evidence>
<feature type="transmembrane region" description="Helical" evidence="2">
    <location>
        <begin position="87"/>
        <end position="106"/>
    </location>
</feature>